<accession>A0A0A9E6R3</accession>
<reference evidence="1" key="2">
    <citation type="journal article" date="2015" name="Data Brief">
        <title>Shoot transcriptome of the giant reed, Arundo donax.</title>
        <authorList>
            <person name="Barrero R.A."/>
            <person name="Guerrero F.D."/>
            <person name="Moolhuijzen P."/>
            <person name="Goolsby J.A."/>
            <person name="Tidwell J."/>
            <person name="Bellgard S.E."/>
            <person name="Bellgard M.I."/>
        </authorList>
    </citation>
    <scope>NUCLEOTIDE SEQUENCE</scope>
    <source>
        <tissue evidence="1">Shoot tissue taken approximately 20 cm above the soil surface</tissue>
    </source>
</reference>
<dbReference type="EMBL" id="GBRH01206258">
    <property type="protein sequence ID" value="JAD91637.1"/>
    <property type="molecule type" value="Transcribed_RNA"/>
</dbReference>
<protein>
    <submittedName>
        <fullName evidence="1">Uncharacterized protein</fullName>
    </submittedName>
</protein>
<proteinExistence type="predicted"/>
<name>A0A0A9E6R3_ARUDO</name>
<reference evidence="1" key="1">
    <citation type="submission" date="2014-09" db="EMBL/GenBank/DDBJ databases">
        <authorList>
            <person name="Magalhaes I.L.F."/>
            <person name="Oliveira U."/>
            <person name="Santos F.R."/>
            <person name="Vidigal T.H.D.A."/>
            <person name="Brescovit A.D."/>
            <person name="Santos A.J."/>
        </authorList>
    </citation>
    <scope>NUCLEOTIDE SEQUENCE</scope>
    <source>
        <tissue evidence="1">Shoot tissue taken approximately 20 cm above the soil surface</tissue>
    </source>
</reference>
<dbReference type="AlphaFoldDB" id="A0A0A9E6R3"/>
<sequence length="41" mass="4854">MLYWCGIIRCEVVTNLSHGLKYLIAMKYRNEKRAPTSSHNR</sequence>
<evidence type="ECO:0000313" key="1">
    <source>
        <dbReference type="EMBL" id="JAD91637.1"/>
    </source>
</evidence>
<organism evidence="1">
    <name type="scientific">Arundo donax</name>
    <name type="common">Giant reed</name>
    <name type="synonym">Donax arundinaceus</name>
    <dbReference type="NCBI Taxonomy" id="35708"/>
    <lineage>
        <taxon>Eukaryota</taxon>
        <taxon>Viridiplantae</taxon>
        <taxon>Streptophyta</taxon>
        <taxon>Embryophyta</taxon>
        <taxon>Tracheophyta</taxon>
        <taxon>Spermatophyta</taxon>
        <taxon>Magnoliopsida</taxon>
        <taxon>Liliopsida</taxon>
        <taxon>Poales</taxon>
        <taxon>Poaceae</taxon>
        <taxon>PACMAD clade</taxon>
        <taxon>Arundinoideae</taxon>
        <taxon>Arundineae</taxon>
        <taxon>Arundo</taxon>
    </lineage>
</organism>